<proteinExistence type="inferred from homology"/>
<evidence type="ECO:0000256" key="1">
    <source>
        <dbReference type="ARBA" id="ARBA00004123"/>
    </source>
</evidence>
<dbReference type="FunFam" id="3.30.420.10:FF:000019">
    <property type="entry name" value="RNA exonuclease NEF-sp"/>
    <property type="match status" value="1"/>
</dbReference>
<dbReference type="STRING" id="578462.A0A0L0SR90"/>
<feature type="compositionally biased region" description="Basic and acidic residues" evidence="7">
    <location>
        <begin position="15"/>
        <end position="34"/>
    </location>
</feature>
<dbReference type="AlphaFoldDB" id="A0A0L0SR90"/>
<protein>
    <recommendedName>
        <fullName evidence="8">Exonuclease domain-containing protein</fullName>
    </recommendedName>
</protein>
<feature type="compositionally biased region" description="Basic residues" evidence="7">
    <location>
        <begin position="93"/>
        <end position="105"/>
    </location>
</feature>
<feature type="compositionally biased region" description="Basic residues" evidence="7">
    <location>
        <begin position="1"/>
        <end position="14"/>
    </location>
</feature>
<dbReference type="VEuPathDB" id="FungiDB:AMAG_10682"/>
<evidence type="ECO:0000256" key="2">
    <source>
        <dbReference type="ARBA" id="ARBA00006357"/>
    </source>
</evidence>
<keyword evidence="5" id="KW-0269">Exonuclease</keyword>
<feature type="region of interest" description="Disordered" evidence="7">
    <location>
        <begin position="78"/>
        <end position="119"/>
    </location>
</feature>
<keyword evidence="4" id="KW-0378">Hydrolase</keyword>
<keyword evidence="3" id="KW-0540">Nuclease</keyword>
<dbReference type="OrthoDB" id="206335at2759"/>
<feature type="region of interest" description="Disordered" evidence="7">
    <location>
        <begin position="1"/>
        <end position="66"/>
    </location>
</feature>
<dbReference type="InterPro" id="IPR013520">
    <property type="entry name" value="Ribonucl_H"/>
</dbReference>
<reference evidence="10" key="2">
    <citation type="submission" date="2009-11" db="EMBL/GenBank/DDBJ databases">
        <title>The Genome Sequence of Allomyces macrogynus strain ATCC 38327.</title>
        <authorList>
            <consortium name="The Broad Institute Genome Sequencing Platform"/>
            <person name="Russ C."/>
            <person name="Cuomo C."/>
            <person name="Shea T."/>
            <person name="Young S.K."/>
            <person name="Zeng Q."/>
            <person name="Koehrsen M."/>
            <person name="Haas B."/>
            <person name="Borodovsky M."/>
            <person name="Guigo R."/>
            <person name="Alvarado L."/>
            <person name="Berlin A."/>
            <person name="Borenstein D."/>
            <person name="Chen Z."/>
            <person name="Engels R."/>
            <person name="Freedman E."/>
            <person name="Gellesch M."/>
            <person name="Goldberg J."/>
            <person name="Griggs A."/>
            <person name="Gujja S."/>
            <person name="Heiman D."/>
            <person name="Hepburn T."/>
            <person name="Howarth C."/>
            <person name="Jen D."/>
            <person name="Larson L."/>
            <person name="Lewis B."/>
            <person name="Mehta T."/>
            <person name="Park D."/>
            <person name="Pearson M."/>
            <person name="Roberts A."/>
            <person name="Saif S."/>
            <person name="Shenoy N."/>
            <person name="Sisk P."/>
            <person name="Stolte C."/>
            <person name="Sykes S."/>
            <person name="Walk T."/>
            <person name="White J."/>
            <person name="Yandava C."/>
            <person name="Burger G."/>
            <person name="Gray M.W."/>
            <person name="Holland P.W.H."/>
            <person name="King N."/>
            <person name="Lang F.B.F."/>
            <person name="Roger A.J."/>
            <person name="Ruiz-Trillo I."/>
            <person name="Lander E."/>
            <person name="Nusbaum C."/>
        </authorList>
    </citation>
    <scope>NUCLEOTIDE SEQUENCE [LARGE SCALE GENOMIC DNA]</scope>
    <source>
        <strain evidence="10">ATCC 38327</strain>
    </source>
</reference>
<dbReference type="InterPro" id="IPR034922">
    <property type="entry name" value="REX1-like_exo"/>
</dbReference>
<sequence length="842" mass="90625">MAANNRKKAARKRVRSDSLHAEGEKSRSGKKKQDATSPLRAVASTAVVPSAPIPIPPPLLTSASLPTAVRSPDLSTLAIASAPATPERDQSQKQHRRRRSPRRAKSPTPGSSPVSTSAPNPVALWAAFTPPTESATHAPVATATLTKPVPSPSPFITLKQVPATRPSIKYNLPELKKPLSVGDIRDLILWCLHEDGTNPRYAMVQNRAYISKVVAVNVPGLDPTLLVKNIERTDPAAACPFQICADVSGLLLPASPSSMSHVQHPAPDQLEPAAAALSDIFPYILPVKGPGDRNRLTSPLASLIMVPFTAQERKMRQKRKQATIDSIAKSGGFPVTNLLLTRDDLVAHQYPLHPVHRLPNDPLPPRWVATSVLPGTVPDQTARKLLAMDCEMCYTQHGLELTRISLVDESGTAVMDEFVLPDDPILDYNTRYSGITAKHMLDVKTRVEDVQARLLELIDSQTILVGHSLENDLNALRLTHPFIIDTAVCYSNPAGAYNKPKLSKLADSFLKRQIQANPDQMGHDSIEDALACMDLVKLKLARGPEYGQPQPDSEPLMQRLRLSTRPRRSAWVDTHRMCMREGMTADVHLVAHTDDQVVTNVQHALQEGSTDFLFARLRDIERYYSSFLPAMSALPPSPRPAISPEPVPVAAPVSPPPPPPVAVEEEGPLQFEFDDAADAFTGFSTSPSSPPAITLSPPLPPPAAPISTSPPTGFPSSPPKKVVTIRAPPGLPPRPARPVTPATSSAFPPPASPVRPTTPSALDIGAATQRVADRVRAIWDAMPSGSVIAVFSANNDTAPVGQVQQERVRGKQAGAWTDEQQAALVRIVAAAKVGCALVAIKD</sequence>
<evidence type="ECO:0000256" key="6">
    <source>
        <dbReference type="ARBA" id="ARBA00023242"/>
    </source>
</evidence>
<feature type="region of interest" description="Disordered" evidence="7">
    <location>
        <begin position="682"/>
        <end position="759"/>
    </location>
</feature>
<feature type="compositionally biased region" description="Pro residues" evidence="7">
    <location>
        <begin position="729"/>
        <end position="738"/>
    </location>
</feature>
<dbReference type="InterPro" id="IPR036397">
    <property type="entry name" value="RNaseH_sf"/>
</dbReference>
<feature type="compositionally biased region" description="Low complexity" evidence="7">
    <location>
        <begin position="106"/>
        <end position="119"/>
    </location>
</feature>
<evidence type="ECO:0000313" key="9">
    <source>
        <dbReference type="EMBL" id="KNE65016.1"/>
    </source>
</evidence>
<comment type="similarity">
    <text evidence="2">Belongs to the REXO1/REXO3 family.</text>
</comment>
<comment type="subcellular location">
    <subcellularLocation>
        <location evidence="1">Nucleus</location>
    </subcellularLocation>
</comment>
<dbReference type="InterPro" id="IPR012337">
    <property type="entry name" value="RNaseH-like_sf"/>
</dbReference>
<dbReference type="SUPFAM" id="SSF53098">
    <property type="entry name" value="Ribonuclease H-like"/>
    <property type="match status" value="1"/>
</dbReference>
<evidence type="ECO:0000259" key="8">
    <source>
        <dbReference type="SMART" id="SM00479"/>
    </source>
</evidence>
<keyword evidence="10" id="KW-1185">Reference proteome</keyword>
<feature type="domain" description="Exonuclease" evidence="8">
    <location>
        <begin position="384"/>
        <end position="545"/>
    </location>
</feature>
<name>A0A0L0SR90_ALLM3</name>
<reference evidence="9 10" key="1">
    <citation type="submission" date="2009-11" db="EMBL/GenBank/DDBJ databases">
        <title>Annotation of Allomyces macrogynus ATCC 38327.</title>
        <authorList>
            <consortium name="The Broad Institute Genome Sequencing Platform"/>
            <person name="Russ C."/>
            <person name="Cuomo C."/>
            <person name="Burger G."/>
            <person name="Gray M.W."/>
            <person name="Holland P.W.H."/>
            <person name="King N."/>
            <person name="Lang F.B.F."/>
            <person name="Roger A.J."/>
            <person name="Ruiz-Trillo I."/>
            <person name="Young S.K."/>
            <person name="Zeng Q."/>
            <person name="Gargeya S."/>
            <person name="Fitzgerald M."/>
            <person name="Haas B."/>
            <person name="Abouelleil A."/>
            <person name="Alvarado L."/>
            <person name="Arachchi H.M."/>
            <person name="Berlin A."/>
            <person name="Chapman S.B."/>
            <person name="Gearin G."/>
            <person name="Goldberg J."/>
            <person name="Griggs A."/>
            <person name="Gujja S."/>
            <person name="Hansen M."/>
            <person name="Heiman D."/>
            <person name="Howarth C."/>
            <person name="Larimer J."/>
            <person name="Lui A."/>
            <person name="MacDonald P.J.P."/>
            <person name="McCowen C."/>
            <person name="Montmayeur A."/>
            <person name="Murphy C."/>
            <person name="Neiman D."/>
            <person name="Pearson M."/>
            <person name="Priest M."/>
            <person name="Roberts A."/>
            <person name="Saif S."/>
            <person name="Shea T."/>
            <person name="Sisk P."/>
            <person name="Stolte C."/>
            <person name="Sykes S."/>
            <person name="Wortman J."/>
            <person name="Nusbaum C."/>
            <person name="Birren B."/>
        </authorList>
    </citation>
    <scope>NUCLEOTIDE SEQUENCE [LARGE SCALE GENOMIC DNA]</scope>
    <source>
        <strain evidence="9 10">ATCC 38327</strain>
    </source>
</reference>
<dbReference type="Gene3D" id="3.30.420.10">
    <property type="entry name" value="Ribonuclease H-like superfamily/Ribonuclease H"/>
    <property type="match status" value="1"/>
</dbReference>
<dbReference type="GO" id="GO:0005634">
    <property type="term" value="C:nucleus"/>
    <property type="evidence" value="ECO:0007669"/>
    <property type="project" value="UniProtKB-SubCell"/>
</dbReference>
<keyword evidence="6" id="KW-0539">Nucleus</keyword>
<dbReference type="Pfam" id="PF00929">
    <property type="entry name" value="RNase_T"/>
    <property type="match status" value="1"/>
</dbReference>
<dbReference type="SMART" id="SM00479">
    <property type="entry name" value="EXOIII"/>
    <property type="match status" value="1"/>
</dbReference>
<dbReference type="PANTHER" id="PTHR12801">
    <property type="entry name" value="RNA EXONUCLEASE REXO1 / RECO3 FAMILY MEMBER-RELATED"/>
    <property type="match status" value="1"/>
</dbReference>
<evidence type="ECO:0000256" key="5">
    <source>
        <dbReference type="ARBA" id="ARBA00022839"/>
    </source>
</evidence>
<evidence type="ECO:0000256" key="3">
    <source>
        <dbReference type="ARBA" id="ARBA00022722"/>
    </source>
</evidence>
<evidence type="ECO:0000256" key="7">
    <source>
        <dbReference type="SAM" id="MobiDB-lite"/>
    </source>
</evidence>
<dbReference type="PANTHER" id="PTHR12801:SF115">
    <property type="entry name" value="FI18136P1-RELATED"/>
    <property type="match status" value="1"/>
</dbReference>
<dbReference type="EMBL" id="GG745346">
    <property type="protein sequence ID" value="KNE65016.1"/>
    <property type="molecule type" value="Genomic_DNA"/>
</dbReference>
<gene>
    <name evidence="9" type="ORF">AMAG_10682</name>
</gene>
<dbReference type="GO" id="GO:0003676">
    <property type="term" value="F:nucleic acid binding"/>
    <property type="evidence" value="ECO:0007669"/>
    <property type="project" value="InterPro"/>
</dbReference>
<dbReference type="InterPro" id="IPR047021">
    <property type="entry name" value="REXO1/3/4-like"/>
</dbReference>
<dbReference type="CDD" id="cd06145">
    <property type="entry name" value="REX1_like"/>
    <property type="match status" value="1"/>
</dbReference>
<accession>A0A0L0SR90</accession>
<organism evidence="9 10">
    <name type="scientific">Allomyces macrogynus (strain ATCC 38327)</name>
    <name type="common">Allomyces javanicus var. macrogynus</name>
    <dbReference type="NCBI Taxonomy" id="578462"/>
    <lineage>
        <taxon>Eukaryota</taxon>
        <taxon>Fungi</taxon>
        <taxon>Fungi incertae sedis</taxon>
        <taxon>Blastocladiomycota</taxon>
        <taxon>Blastocladiomycetes</taxon>
        <taxon>Blastocladiales</taxon>
        <taxon>Blastocladiaceae</taxon>
        <taxon>Allomyces</taxon>
    </lineage>
</organism>
<evidence type="ECO:0000256" key="4">
    <source>
        <dbReference type="ARBA" id="ARBA00022801"/>
    </source>
</evidence>
<dbReference type="Proteomes" id="UP000054350">
    <property type="component" value="Unassembled WGS sequence"/>
</dbReference>
<dbReference type="eggNOG" id="KOG2248">
    <property type="taxonomic scope" value="Eukaryota"/>
</dbReference>
<evidence type="ECO:0000313" key="10">
    <source>
        <dbReference type="Proteomes" id="UP000054350"/>
    </source>
</evidence>
<feature type="compositionally biased region" description="Low complexity" evidence="7">
    <location>
        <begin position="41"/>
        <end position="50"/>
    </location>
</feature>
<dbReference type="GO" id="GO:0004527">
    <property type="term" value="F:exonuclease activity"/>
    <property type="evidence" value="ECO:0007669"/>
    <property type="project" value="UniProtKB-KW"/>
</dbReference>